<dbReference type="EMBL" id="JACOGK010000003">
    <property type="protein sequence ID" value="MBC3535980.1"/>
    <property type="molecule type" value="Genomic_DNA"/>
</dbReference>
<organism evidence="2 3">
    <name type="scientific">Megasphaera hominis</name>
    <dbReference type="NCBI Taxonomy" id="159836"/>
    <lineage>
        <taxon>Bacteria</taxon>
        <taxon>Bacillati</taxon>
        <taxon>Bacillota</taxon>
        <taxon>Negativicutes</taxon>
        <taxon>Veillonellales</taxon>
        <taxon>Veillonellaceae</taxon>
        <taxon>Megasphaera</taxon>
    </lineage>
</organism>
<dbReference type="PANTHER" id="PTHR34547">
    <property type="entry name" value="YACP-LIKE NYN DOMAIN PROTEIN"/>
    <property type="match status" value="1"/>
</dbReference>
<feature type="coiled-coil region" evidence="1">
    <location>
        <begin position="123"/>
        <end position="150"/>
    </location>
</feature>
<evidence type="ECO:0000256" key="1">
    <source>
        <dbReference type="SAM" id="Coils"/>
    </source>
</evidence>
<keyword evidence="1" id="KW-0175">Coiled coil</keyword>
<dbReference type="CDD" id="cd10912">
    <property type="entry name" value="PIN_YacP-like"/>
    <property type="match status" value="1"/>
</dbReference>
<evidence type="ECO:0000313" key="3">
    <source>
        <dbReference type="Proteomes" id="UP000606870"/>
    </source>
</evidence>
<evidence type="ECO:0000313" key="2">
    <source>
        <dbReference type="EMBL" id="MBC3535980.1"/>
    </source>
</evidence>
<proteinExistence type="predicted"/>
<gene>
    <name evidence="2" type="ORF">H8J70_01715</name>
</gene>
<dbReference type="InterPro" id="IPR010298">
    <property type="entry name" value="YacP-like"/>
</dbReference>
<protein>
    <submittedName>
        <fullName evidence="2">NYN domain-containing protein</fullName>
    </submittedName>
</protein>
<dbReference type="PANTHER" id="PTHR34547:SF1">
    <property type="entry name" value="YACP-LIKE NYN DOMAIN PROTEIN"/>
    <property type="match status" value="1"/>
</dbReference>
<accession>A0ABR6VH24</accession>
<comment type="caution">
    <text evidence="2">The sequence shown here is derived from an EMBL/GenBank/DDBJ whole genome shotgun (WGS) entry which is preliminary data.</text>
</comment>
<reference evidence="2 3" key="1">
    <citation type="submission" date="2020-08" db="EMBL/GenBank/DDBJ databases">
        <authorList>
            <person name="Liu C."/>
            <person name="Sun Q."/>
        </authorList>
    </citation>
    <scope>NUCLEOTIDE SEQUENCE [LARGE SCALE GENOMIC DNA]</scope>
    <source>
        <strain evidence="2 3">NSJ-59</strain>
    </source>
</reference>
<dbReference type="RefSeq" id="WP_186502033.1">
    <property type="nucleotide sequence ID" value="NZ_JACOGK010000003.1"/>
</dbReference>
<name>A0ABR6VH24_9FIRM</name>
<sequence length="176" mass="20330">MKDLLVVDGYNIIFAWKSLKSLANQSLEHARERLIDILASYGKAKGYELILVFDAMYTEESAKSMNVGKDCKIIFTDKEETADSRIEKLVYEHRHEHRSIYVATSDGSEQNQILGTGAYRIPARELADDVERARKELKSYERQNVLSETHSRNEVVSHVQNDEVLQKLEKIRRSKK</sequence>
<dbReference type="Proteomes" id="UP000606870">
    <property type="component" value="Unassembled WGS sequence"/>
</dbReference>
<keyword evidence="3" id="KW-1185">Reference proteome</keyword>
<dbReference type="Pfam" id="PF05991">
    <property type="entry name" value="NYN_YacP"/>
    <property type="match status" value="1"/>
</dbReference>